<organism evidence="11 12">
    <name type="scientific">Gouania willdenowi</name>
    <name type="common">Blunt-snouted clingfish</name>
    <name type="synonym">Lepadogaster willdenowi</name>
    <dbReference type="NCBI Taxonomy" id="441366"/>
    <lineage>
        <taxon>Eukaryota</taxon>
        <taxon>Metazoa</taxon>
        <taxon>Chordata</taxon>
        <taxon>Craniata</taxon>
        <taxon>Vertebrata</taxon>
        <taxon>Euteleostomi</taxon>
        <taxon>Actinopterygii</taxon>
        <taxon>Neopterygii</taxon>
        <taxon>Teleostei</taxon>
        <taxon>Neoteleostei</taxon>
        <taxon>Acanthomorphata</taxon>
        <taxon>Ovalentaria</taxon>
        <taxon>Blenniimorphae</taxon>
        <taxon>Blenniiformes</taxon>
        <taxon>Gobiesocoidei</taxon>
        <taxon>Gobiesocidae</taxon>
        <taxon>Gobiesocinae</taxon>
        <taxon>Gouania</taxon>
    </lineage>
</organism>
<dbReference type="GO" id="GO:0005634">
    <property type="term" value="C:nucleus"/>
    <property type="evidence" value="ECO:0007669"/>
    <property type="project" value="UniProtKB-SubCell"/>
</dbReference>
<dbReference type="SUPFAM" id="SSF140996">
    <property type="entry name" value="Hermes dimerisation domain"/>
    <property type="match status" value="1"/>
</dbReference>
<dbReference type="SMART" id="SM00614">
    <property type="entry name" value="ZnF_BED"/>
    <property type="match status" value="1"/>
</dbReference>
<evidence type="ECO:0000256" key="9">
    <source>
        <dbReference type="PROSITE-ProRule" id="PRU00027"/>
    </source>
</evidence>
<evidence type="ECO:0000256" key="1">
    <source>
        <dbReference type="ARBA" id="ARBA00004123"/>
    </source>
</evidence>
<dbReference type="GO" id="GO:0046983">
    <property type="term" value="F:protein dimerization activity"/>
    <property type="evidence" value="ECO:0007669"/>
    <property type="project" value="InterPro"/>
</dbReference>
<dbReference type="PANTHER" id="PTHR46481">
    <property type="entry name" value="ZINC FINGER BED DOMAIN-CONTAINING PROTEIN 4"/>
    <property type="match status" value="1"/>
</dbReference>
<dbReference type="AlphaFoldDB" id="A0A8C5GZA6"/>
<keyword evidence="7" id="KW-0804">Transcription</keyword>
<keyword evidence="4" id="KW-0862">Zinc</keyword>
<keyword evidence="3 9" id="KW-0863">Zinc-finger</keyword>
<dbReference type="Proteomes" id="UP000694680">
    <property type="component" value="Chromosome 1"/>
</dbReference>
<name>A0A8C5GZA6_GOUWI</name>
<dbReference type="SUPFAM" id="SSF57667">
    <property type="entry name" value="beta-beta-alpha zinc fingers"/>
    <property type="match status" value="1"/>
</dbReference>
<keyword evidence="2" id="KW-0479">Metal-binding</keyword>
<dbReference type="InterPro" id="IPR003656">
    <property type="entry name" value="Znf_BED"/>
</dbReference>
<reference evidence="11" key="2">
    <citation type="submission" date="2025-08" db="UniProtKB">
        <authorList>
            <consortium name="Ensembl"/>
        </authorList>
    </citation>
    <scope>IDENTIFICATION</scope>
</reference>
<comment type="subcellular location">
    <subcellularLocation>
        <location evidence="1">Nucleus</location>
    </subcellularLocation>
</comment>
<evidence type="ECO:0000259" key="10">
    <source>
        <dbReference type="PROSITE" id="PS50808"/>
    </source>
</evidence>
<gene>
    <name evidence="11" type="primary">LOC114466013</name>
</gene>
<evidence type="ECO:0000313" key="12">
    <source>
        <dbReference type="Proteomes" id="UP000694680"/>
    </source>
</evidence>
<protein>
    <submittedName>
        <fullName evidence="11">Zinc finger BED domain-containing protein 1-like</fullName>
    </submittedName>
</protein>
<proteinExistence type="predicted"/>
<dbReference type="GO" id="GO:0009791">
    <property type="term" value="P:post-embryonic development"/>
    <property type="evidence" value="ECO:0007669"/>
    <property type="project" value="UniProtKB-ARBA"/>
</dbReference>
<evidence type="ECO:0000256" key="6">
    <source>
        <dbReference type="ARBA" id="ARBA00023125"/>
    </source>
</evidence>
<dbReference type="GO" id="GO:0008270">
    <property type="term" value="F:zinc ion binding"/>
    <property type="evidence" value="ECO:0007669"/>
    <property type="project" value="UniProtKB-KW"/>
</dbReference>
<evidence type="ECO:0000313" key="11">
    <source>
        <dbReference type="Ensembl" id="ENSGWIP00000037028.1"/>
    </source>
</evidence>
<keyword evidence="8" id="KW-0539">Nucleus</keyword>
<dbReference type="Ensembl" id="ENSGWIT00000040331.1">
    <property type="protein sequence ID" value="ENSGWIP00000037028.1"/>
    <property type="gene ID" value="ENSGWIG00000019030.1"/>
</dbReference>
<dbReference type="InterPro" id="IPR052035">
    <property type="entry name" value="ZnF_BED_domain_contain"/>
</dbReference>
<dbReference type="GeneID" id="114466013"/>
<evidence type="ECO:0000256" key="4">
    <source>
        <dbReference type="ARBA" id="ARBA00022833"/>
    </source>
</evidence>
<evidence type="ECO:0000256" key="5">
    <source>
        <dbReference type="ARBA" id="ARBA00023015"/>
    </source>
</evidence>
<dbReference type="Pfam" id="PF05699">
    <property type="entry name" value="Dimer_Tnp_hAT"/>
    <property type="match status" value="1"/>
</dbReference>
<evidence type="ECO:0000256" key="7">
    <source>
        <dbReference type="ARBA" id="ARBA00023163"/>
    </source>
</evidence>
<dbReference type="SUPFAM" id="SSF53098">
    <property type="entry name" value="Ribonuclease H-like"/>
    <property type="match status" value="1"/>
</dbReference>
<evidence type="ECO:0000256" key="3">
    <source>
        <dbReference type="ARBA" id="ARBA00022771"/>
    </source>
</evidence>
<dbReference type="RefSeq" id="XP_028307237.1">
    <property type="nucleotide sequence ID" value="XM_028451436.1"/>
</dbReference>
<evidence type="ECO:0000256" key="8">
    <source>
        <dbReference type="ARBA" id="ARBA00023242"/>
    </source>
</evidence>
<dbReference type="OrthoDB" id="1607513at2759"/>
<dbReference type="GO" id="GO:0003677">
    <property type="term" value="F:DNA binding"/>
    <property type="evidence" value="ECO:0007669"/>
    <property type="project" value="UniProtKB-KW"/>
</dbReference>
<keyword evidence="6" id="KW-0238">DNA-binding</keyword>
<evidence type="ECO:0000256" key="2">
    <source>
        <dbReference type="ARBA" id="ARBA00022723"/>
    </source>
</evidence>
<keyword evidence="12" id="KW-1185">Reference proteome</keyword>
<dbReference type="InterPro" id="IPR012337">
    <property type="entry name" value="RNaseH-like_sf"/>
</dbReference>
<reference evidence="11" key="3">
    <citation type="submission" date="2025-09" db="UniProtKB">
        <authorList>
            <consortium name="Ensembl"/>
        </authorList>
    </citation>
    <scope>IDENTIFICATION</scope>
</reference>
<dbReference type="PANTHER" id="PTHR46481:SF10">
    <property type="entry name" value="ZINC FINGER BED DOMAIN-CONTAINING PROTEIN 39"/>
    <property type="match status" value="1"/>
</dbReference>
<feature type="domain" description="BED-type" evidence="10">
    <location>
        <begin position="6"/>
        <end position="56"/>
    </location>
</feature>
<dbReference type="PROSITE" id="PS50808">
    <property type="entry name" value="ZF_BED"/>
    <property type="match status" value="1"/>
</dbReference>
<dbReference type="InterPro" id="IPR008906">
    <property type="entry name" value="HATC_C_dom"/>
</dbReference>
<reference evidence="11" key="1">
    <citation type="submission" date="2020-06" db="EMBL/GenBank/DDBJ databases">
        <authorList>
            <consortium name="Wellcome Sanger Institute Data Sharing"/>
        </authorList>
    </citation>
    <scope>NUCLEOTIDE SEQUENCE [LARGE SCALE GENOMIC DNA]</scope>
</reference>
<sequence length="624" mass="70534">MEGRQRKRSVVWSYFSPTTPGNAMCSICHKDVRHCNNTSNLFKHLKSTHPFTYQEAERRNDANQKMLLKTSLLPSVPQIKCPSAPRKTVKKFKSDPDKLPKAGHITESLIKMIVSDLTPVSIVENAGFRHFVKVLDPSYHIPDKKSLVEEEIPQLYEKVQTTLKQSLEYASSVVLTTDMWTSNTNESYLTVWGHFVDQNWKMETCNLLTAPLAPQHTADDISELLLEVSNDWGIATKVHAVVTNNKANMISAVKKCQWEHVMCFAHTLNSVVKDAIKADAELTPTLEKCCEIVAFFHQCRKASDMLKEVQRQLQMPEEKLIKAVETRWTSVLDMLKKLSDQQQAVVTALCLSGKSALCLTEEEWSTISQTIKALKPFDEATQEVLGEQLVTVSKVLPLVWLLQKATTSAGLHNRLASMLATQCKQHFQNLEHNFTIEASTILDPRFKSLVFIDARNVEIIKSKLISEMQSLCSFDGQTTSSEQSVFIKSTDGLLEVKSSTANTEHNSGSCSTSNTGLWQEFDISIVASRDRQTATTNPHNEMSRYMEERLIPRSEDPLLWWKNNAEMYPLLSKVAKKYLGTVGTSVPAERLLSEDGETVNQKRSWLEPENINMLLFLNSNLHLE</sequence>
<accession>A0A8C5GZA6</accession>
<keyword evidence="5" id="KW-0805">Transcription regulation</keyword>
<dbReference type="Pfam" id="PF02892">
    <property type="entry name" value="zf-BED"/>
    <property type="match status" value="1"/>
</dbReference>
<dbReference type="InterPro" id="IPR036236">
    <property type="entry name" value="Znf_C2H2_sf"/>
</dbReference>